<dbReference type="Pfam" id="PF17186">
    <property type="entry name" value="Lipocalin_9"/>
    <property type="match status" value="1"/>
</dbReference>
<keyword evidence="2" id="KW-0378">Hydrolase</keyword>
<dbReference type="PANTHER" id="PTHR38591:SF1">
    <property type="entry name" value="BLL1000 PROTEIN"/>
    <property type="match status" value="1"/>
</dbReference>
<sequence length="388" mass="43133">MSFVQETLAMADAARLSRRRMLLGGAGVLVLPSARAQASAHRPGDVLQPRALTFPRDHGSHNDTRTEWWYLTGHGQTAEGRAFGYQITFFRSRVDEAQPLQSRLAARQLLFAHAAITDVQSAKLWHDDRIARWNGLPPVQTERGVFASEDDTQVVLRDWSFQRLPDGRYRSRIEGGDIAIDLTATPTQGVLLQGEEGFSRKGPEPAQSSFYVTHPQLAVQVALTVRGQRFDVKGTAWLDHEWSEAVLAPDAVGWDWIGMNLFNGDSLTAFQLRRQDGSALWAGGSFRSATDANAPMAGQRFAPDTVHFEPLRTWTSPLTRATYPVAWTITTPAGRFSVHAAIDAQELDSRQSTGTIYWEGLSDLLDEQGQRVGRGYLEMTGYARRLVL</sequence>
<keyword evidence="3" id="KW-1185">Reference proteome</keyword>
<evidence type="ECO:0000259" key="1">
    <source>
        <dbReference type="Pfam" id="PF07143"/>
    </source>
</evidence>
<comment type="caution">
    <text evidence="2">The sequence shown here is derived from an EMBL/GenBank/DDBJ whole genome shotgun (WGS) entry which is preliminary data.</text>
</comment>
<dbReference type="Pfam" id="PF07143">
    <property type="entry name" value="CrtC"/>
    <property type="match status" value="1"/>
</dbReference>
<proteinExistence type="predicted"/>
<reference evidence="2 3" key="1">
    <citation type="submission" date="2023-07" db="EMBL/GenBank/DDBJ databases">
        <title>Sorghum-associated microbial communities from plants grown in Nebraska, USA.</title>
        <authorList>
            <person name="Schachtman D."/>
        </authorList>
    </citation>
    <scope>NUCLEOTIDE SEQUENCE [LARGE SCALE GENOMIC DNA]</scope>
    <source>
        <strain evidence="2 3">4249</strain>
    </source>
</reference>
<dbReference type="InterPro" id="IPR023374">
    <property type="entry name" value="AttH-like_dom_sf"/>
</dbReference>
<protein>
    <submittedName>
        <fullName evidence="2">Secreted hydrolase</fullName>
    </submittedName>
</protein>
<name>A0ABU1WUH2_9BURK</name>
<dbReference type="Proteomes" id="UP001265700">
    <property type="component" value="Unassembled WGS sequence"/>
</dbReference>
<organism evidence="2 3">
    <name type="scientific">Hydrogenophaga palleronii</name>
    <dbReference type="NCBI Taxonomy" id="65655"/>
    <lineage>
        <taxon>Bacteria</taxon>
        <taxon>Pseudomonadati</taxon>
        <taxon>Pseudomonadota</taxon>
        <taxon>Betaproteobacteria</taxon>
        <taxon>Burkholderiales</taxon>
        <taxon>Comamonadaceae</taxon>
        <taxon>Hydrogenophaga</taxon>
    </lineage>
</organism>
<evidence type="ECO:0000313" key="3">
    <source>
        <dbReference type="Proteomes" id="UP001265700"/>
    </source>
</evidence>
<dbReference type="Gene3D" id="2.40.370.10">
    <property type="entry name" value="AttH-like domain"/>
    <property type="match status" value="2"/>
</dbReference>
<dbReference type="PANTHER" id="PTHR38591">
    <property type="entry name" value="HYDROLASE"/>
    <property type="match status" value="1"/>
</dbReference>
<evidence type="ECO:0000313" key="2">
    <source>
        <dbReference type="EMBL" id="MDR7152981.1"/>
    </source>
</evidence>
<dbReference type="SUPFAM" id="SSF159245">
    <property type="entry name" value="AttH-like"/>
    <property type="match status" value="1"/>
</dbReference>
<accession>A0ABU1WUH2</accession>
<dbReference type="InterPro" id="IPR010791">
    <property type="entry name" value="AttH_dom"/>
</dbReference>
<feature type="domain" description="AttH" evidence="1">
    <location>
        <begin position="66"/>
        <end position="244"/>
    </location>
</feature>
<gene>
    <name evidence="2" type="ORF">J2W49_004960</name>
</gene>
<dbReference type="RefSeq" id="WP_310322262.1">
    <property type="nucleotide sequence ID" value="NZ_JAVDWU010000016.1"/>
</dbReference>
<dbReference type="GO" id="GO:0016787">
    <property type="term" value="F:hydrolase activity"/>
    <property type="evidence" value="ECO:0007669"/>
    <property type="project" value="UniProtKB-KW"/>
</dbReference>
<dbReference type="EMBL" id="JAVDWU010000016">
    <property type="protein sequence ID" value="MDR7152981.1"/>
    <property type="molecule type" value="Genomic_DNA"/>
</dbReference>